<evidence type="ECO:0000313" key="2">
    <source>
        <dbReference type="EMBL" id="OBS67733.1"/>
    </source>
</evidence>
<name>A0A1A6GN66_NEOLE</name>
<dbReference type="EMBL" id="LZPO01077517">
    <property type="protein sequence ID" value="OBS67733.1"/>
    <property type="molecule type" value="Genomic_DNA"/>
</dbReference>
<dbReference type="Proteomes" id="UP000092124">
    <property type="component" value="Unassembled WGS sequence"/>
</dbReference>
<protein>
    <submittedName>
        <fullName evidence="2">Uncharacterized protein</fullName>
    </submittedName>
</protein>
<comment type="caution">
    <text evidence="2">The sequence shown here is derived from an EMBL/GenBank/DDBJ whole genome shotgun (WGS) entry which is preliminary data.</text>
</comment>
<reference evidence="2 3" key="1">
    <citation type="submission" date="2016-06" db="EMBL/GenBank/DDBJ databases">
        <title>The Draft Genome Sequence and Annotation of the Desert Woodrat Neotoma lepida.</title>
        <authorList>
            <person name="Campbell M."/>
            <person name="Oakeson K.F."/>
            <person name="Yandell M."/>
            <person name="Halpert J.R."/>
            <person name="Dearing D."/>
        </authorList>
    </citation>
    <scope>NUCLEOTIDE SEQUENCE [LARGE SCALE GENOMIC DNA]</scope>
    <source>
        <strain evidence="2">417</strain>
        <tissue evidence="2">Liver</tissue>
    </source>
</reference>
<dbReference type="AlphaFoldDB" id="A0A1A6GN66"/>
<accession>A0A1A6GN66</accession>
<evidence type="ECO:0000313" key="3">
    <source>
        <dbReference type="Proteomes" id="UP000092124"/>
    </source>
</evidence>
<feature type="region of interest" description="Disordered" evidence="1">
    <location>
        <begin position="67"/>
        <end position="90"/>
    </location>
</feature>
<sequence>MKQTGNVAAFPGLLFVGPVWLPDAHNLEEDLEMSVVYKSLREGCALPDDKGQCEEYRRMLQAGPNKVVWGTPTPQKKKLNRQPLYRNPGC</sequence>
<proteinExistence type="predicted"/>
<organism evidence="2 3">
    <name type="scientific">Neotoma lepida</name>
    <name type="common">Desert woodrat</name>
    <dbReference type="NCBI Taxonomy" id="56216"/>
    <lineage>
        <taxon>Eukaryota</taxon>
        <taxon>Metazoa</taxon>
        <taxon>Chordata</taxon>
        <taxon>Craniata</taxon>
        <taxon>Vertebrata</taxon>
        <taxon>Euteleostomi</taxon>
        <taxon>Mammalia</taxon>
        <taxon>Eutheria</taxon>
        <taxon>Euarchontoglires</taxon>
        <taxon>Glires</taxon>
        <taxon>Rodentia</taxon>
        <taxon>Myomorpha</taxon>
        <taxon>Muroidea</taxon>
        <taxon>Cricetidae</taxon>
        <taxon>Neotominae</taxon>
        <taxon>Neotoma</taxon>
    </lineage>
</organism>
<feature type="non-terminal residue" evidence="2">
    <location>
        <position position="90"/>
    </location>
</feature>
<dbReference type="STRING" id="56216.A0A1A6GN66"/>
<gene>
    <name evidence="2" type="ORF">A6R68_03726</name>
</gene>
<keyword evidence="3" id="KW-1185">Reference proteome</keyword>
<evidence type="ECO:0000256" key="1">
    <source>
        <dbReference type="SAM" id="MobiDB-lite"/>
    </source>
</evidence>